<reference evidence="2" key="1">
    <citation type="submission" date="2017-07" db="EMBL/GenBank/DDBJ databases">
        <authorList>
            <person name="Mikheyev A."/>
            <person name="Grau M."/>
        </authorList>
    </citation>
    <scope>NUCLEOTIDE SEQUENCE</scope>
    <source>
        <tissue evidence="2">Venom_gland</tissue>
    </source>
</reference>
<organism evidence="2">
    <name type="scientific">Micrurus spixii</name>
    <name type="common">Amazon coral snake</name>
    <dbReference type="NCBI Taxonomy" id="129469"/>
    <lineage>
        <taxon>Eukaryota</taxon>
        <taxon>Metazoa</taxon>
        <taxon>Chordata</taxon>
        <taxon>Craniata</taxon>
        <taxon>Vertebrata</taxon>
        <taxon>Euteleostomi</taxon>
        <taxon>Lepidosauria</taxon>
        <taxon>Squamata</taxon>
        <taxon>Bifurcata</taxon>
        <taxon>Unidentata</taxon>
        <taxon>Episquamata</taxon>
        <taxon>Toxicofera</taxon>
        <taxon>Serpentes</taxon>
        <taxon>Colubroidea</taxon>
        <taxon>Elapidae</taxon>
        <taxon>Elapinae</taxon>
        <taxon>Micrurus</taxon>
    </lineage>
</organism>
<evidence type="ECO:0000256" key="1">
    <source>
        <dbReference type="SAM" id="MobiDB-lite"/>
    </source>
</evidence>
<sequence length="108" mass="11601">MTYKVPSNSDYLLSVIRRLKASTSGISGRPVFRPPKAAEASLEPPRVKTASNGPKISWEACACTVQIRGRGGLHAHVGPPACIAFWVVARKRVHTSMRAIFGTGAQKS</sequence>
<dbReference type="AlphaFoldDB" id="A0A2D4LW10"/>
<accession>A0A2D4LW10</accession>
<name>A0A2D4LW10_9SAUR</name>
<evidence type="ECO:0000313" key="2">
    <source>
        <dbReference type="EMBL" id="LAB24883.1"/>
    </source>
</evidence>
<feature type="region of interest" description="Disordered" evidence="1">
    <location>
        <begin position="27"/>
        <end position="52"/>
    </location>
</feature>
<proteinExistence type="predicted"/>
<protein>
    <submittedName>
        <fullName evidence="2">Uncharacterized protein</fullName>
    </submittedName>
</protein>
<reference evidence="2" key="2">
    <citation type="submission" date="2017-11" db="EMBL/GenBank/DDBJ databases">
        <title>Coralsnake Venomics: Analyses of Venom Gland Transcriptomes and Proteomes of Six Brazilian Taxa.</title>
        <authorList>
            <person name="Aird S.D."/>
            <person name="Jorge da Silva N."/>
            <person name="Qiu L."/>
            <person name="Villar-Briones A."/>
            <person name="Aparecida-Saddi V."/>
            <person name="Campos-Telles M.P."/>
            <person name="Grau M."/>
            <person name="Mikheyev A.S."/>
        </authorList>
    </citation>
    <scope>NUCLEOTIDE SEQUENCE</scope>
    <source>
        <tissue evidence="2">Venom_gland</tissue>
    </source>
</reference>
<dbReference type="EMBL" id="IACM01047633">
    <property type="protein sequence ID" value="LAB24883.1"/>
    <property type="molecule type" value="Transcribed_RNA"/>
</dbReference>